<dbReference type="InterPro" id="IPR033438">
    <property type="entry name" value="MOLO1"/>
</dbReference>
<dbReference type="AlphaFoldDB" id="A0ABD2K205"/>
<keyword evidence="1" id="KW-0732">Signal</keyword>
<proteinExistence type="predicted"/>
<reference evidence="2 3" key="1">
    <citation type="submission" date="2024-10" db="EMBL/GenBank/DDBJ databases">
        <authorList>
            <person name="Kim D."/>
        </authorList>
    </citation>
    <scope>NUCLEOTIDE SEQUENCE [LARGE SCALE GENOMIC DNA]</scope>
    <source>
        <strain evidence="2">BH-2024</strain>
    </source>
</reference>
<sequence>MAPPLFFATFCVVPFFALLAFAADWTVSNYPNPRTDFQMCSMTAAEANVCDPDGLLTTEEREKLNKALAEMSKSIGLGRGESKCDKKGLTAVLAIANHISKTANDQSNAAKKMSDGLMRRWHLDDECGKAFVMLVAVGDKKFWTSRMKGVPIVGTEFTRMFTDQKNLFRSGKYAEGLENIVKEIGNRMEDKRRNN</sequence>
<organism evidence="2 3">
    <name type="scientific">Heterodera trifolii</name>
    <dbReference type="NCBI Taxonomy" id="157864"/>
    <lineage>
        <taxon>Eukaryota</taxon>
        <taxon>Metazoa</taxon>
        <taxon>Ecdysozoa</taxon>
        <taxon>Nematoda</taxon>
        <taxon>Chromadorea</taxon>
        <taxon>Rhabditida</taxon>
        <taxon>Tylenchina</taxon>
        <taxon>Tylenchomorpha</taxon>
        <taxon>Tylenchoidea</taxon>
        <taxon>Heteroderidae</taxon>
        <taxon>Heteroderinae</taxon>
        <taxon>Heterodera</taxon>
    </lineage>
</organism>
<evidence type="ECO:0000313" key="3">
    <source>
        <dbReference type="Proteomes" id="UP001620626"/>
    </source>
</evidence>
<evidence type="ECO:0000256" key="1">
    <source>
        <dbReference type="SAM" id="SignalP"/>
    </source>
</evidence>
<dbReference type="PANTHER" id="PTHR33748:SF6">
    <property type="entry name" value="TPM_PHOSPHATASE DOMAIN-CONTAINING PROTEIN"/>
    <property type="match status" value="1"/>
</dbReference>
<gene>
    <name evidence="2" type="ORF">niasHT_026171</name>
</gene>
<accession>A0ABD2K205</accession>
<dbReference type="EMBL" id="JBICBT010000851">
    <property type="protein sequence ID" value="KAL3096790.1"/>
    <property type="molecule type" value="Genomic_DNA"/>
</dbReference>
<dbReference type="Proteomes" id="UP001620626">
    <property type="component" value="Unassembled WGS sequence"/>
</dbReference>
<dbReference type="Gene3D" id="3.10.310.50">
    <property type="match status" value="1"/>
</dbReference>
<dbReference type="Pfam" id="PF17175">
    <property type="entry name" value="MOLO1"/>
    <property type="match status" value="1"/>
</dbReference>
<dbReference type="PANTHER" id="PTHR33748">
    <property type="entry name" value="PROTEIN CBG04600"/>
    <property type="match status" value="1"/>
</dbReference>
<name>A0ABD2K205_9BILA</name>
<evidence type="ECO:0008006" key="4">
    <source>
        <dbReference type="Google" id="ProtNLM"/>
    </source>
</evidence>
<keyword evidence="3" id="KW-1185">Reference proteome</keyword>
<feature type="signal peptide" evidence="1">
    <location>
        <begin position="1"/>
        <end position="22"/>
    </location>
</feature>
<feature type="chain" id="PRO_5044867266" description="TPM domain-containing protein" evidence="1">
    <location>
        <begin position="23"/>
        <end position="195"/>
    </location>
</feature>
<evidence type="ECO:0000313" key="2">
    <source>
        <dbReference type="EMBL" id="KAL3096790.1"/>
    </source>
</evidence>
<protein>
    <recommendedName>
        <fullName evidence="4">TPM domain-containing protein</fullName>
    </recommendedName>
</protein>
<comment type="caution">
    <text evidence="2">The sequence shown here is derived from an EMBL/GenBank/DDBJ whole genome shotgun (WGS) entry which is preliminary data.</text>
</comment>